<name>A0A4Q9H3Y2_9BURK</name>
<dbReference type="AlphaFoldDB" id="A0A4Q9H3Y2"/>
<evidence type="ECO:0000313" key="2">
    <source>
        <dbReference type="EMBL" id="TBO31186.1"/>
    </source>
</evidence>
<dbReference type="Proteomes" id="UP000292120">
    <property type="component" value="Unassembled WGS sequence"/>
</dbReference>
<accession>A0A4Q9H3Y2</accession>
<feature type="signal peptide" evidence="1">
    <location>
        <begin position="1"/>
        <end position="24"/>
    </location>
</feature>
<sequence length="351" mass="38013">MKTSAIRAFGALCMTLATWGSVQAQTPSDRPQFCVWDILGKSGDVYNLVLDHSLHMARLGMPFDLRPYTDERVAMEDYRAGQCAGLVVTGFRARVFNAVSGSIDSMGSALVVKAGKVDMAASQEVLRRVITALSSPQGARLMREGQHEIGGMLPVGAAYPMVKDRTATRIDQLAGKRIGVFDQDRPQALLIQRLGAQPVSVDIASVGTKFNNGLVDMIHLPAITYKPFELGKGMGTQGAVIRVPAMFPTVQLVFRADQLPAGFGEASRAHWLAQFDRQVQNIQRAEAGIPGRAWVEVSPEVLPAYVDALRQGRLMGAQEGLYAKRTLNLLKKARCSANAENAECATPSEVD</sequence>
<dbReference type="Gene3D" id="3.40.190.170">
    <property type="entry name" value="Bacterial extracellular solute-binding protein, family 7"/>
    <property type="match status" value="1"/>
</dbReference>
<keyword evidence="3" id="KW-1185">Reference proteome</keyword>
<dbReference type="OrthoDB" id="6716943at2"/>
<organism evidence="2 3">
    <name type="scientific">Aquabacterium lacunae</name>
    <dbReference type="NCBI Taxonomy" id="2528630"/>
    <lineage>
        <taxon>Bacteria</taxon>
        <taxon>Pseudomonadati</taxon>
        <taxon>Pseudomonadota</taxon>
        <taxon>Betaproteobacteria</taxon>
        <taxon>Burkholderiales</taxon>
        <taxon>Aquabacterium</taxon>
    </lineage>
</organism>
<protein>
    <recommendedName>
        <fullName evidence="4">RND transporter</fullName>
    </recommendedName>
</protein>
<evidence type="ECO:0000256" key="1">
    <source>
        <dbReference type="SAM" id="SignalP"/>
    </source>
</evidence>
<evidence type="ECO:0000313" key="3">
    <source>
        <dbReference type="Proteomes" id="UP000292120"/>
    </source>
</evidence>
<proteinExistence type="predicted"/>
<gene>
    <name evidence="2" type="ORF">EYS42_08015</name>
</gene>
<dbReference type="InterPro" id="IPR045758">
    <property type="entry name" value="AdeT1/2"/>
</dbReference>
<dbReference type="EMBL" id="SIXI01000003">
    <property type="protein sequence ID" value="TBO31186.1"/>
    <property type="molecule type" value="Genomic_DNA"/>
</dbReference>
<evidence type="ECO:0008006" key="4">
    <source>
        <dbReference type="Google" id="ProtNLM"/>
    </source>
</evidence>
<feature type="chain" id="PRO_5020923734" description="RND transporter" evidence="1">
    <location>
        <begin position="25"/>
        <end position="351"/>
    </location>
</feature>
<dbReference type="InterPro" id="IPR038404">
    <property type="entry name" value="TRAP_DctP_sf"/>
</dbReference>
<reference evidence="2 3" key="1">
    <citation type="submission" date="2019-02" db="EMBL/GenBank/DDBJ databases">
        <title>Aquabacterium sp. strain KMB7.</title>
        <authorList>
            <person name="Chen W.-M."/>
        </authorList>
    </citation>
    <scope>NUCLEOTIDE SEQUENCE [LARGE SCALE GENOMIC DNA]</scope>
    <source>
        <strain evidence="2 3">KMB7</strain>
    </source>
</reference>
<comment type="caution">
    <text evidence="2">The sequence shown here is derived from an EMBL/GenBank/DDBJ whole genome shotgun (WGS) entry which is preliminary data.</text>
</comment>
<dbReference type="RefSeq" id="WP_130967600.1">
    <property type="nucleotide sequence ID" value="NZ_SIXI01000003.1"/>
</dbReference>
<dbReference type="Pfam" id="PF19582">
    <property type="entry name" value="AdeT1_2"/>
    <property type="match status" value="1"/>
</dbReference>
<keyword evidence="1" id="KW-0732">Signal</keyword>